<organism evidence="3 4">
    <name type="scientific">Halalkalicoccus jeotgali (strain DSM 18796 / CECT 7217 / JCM 14584 / KCTC 4019 / B3)</name>
    <dbReference type="NCBI Taxonomy" id="795797"/>
    <lineage>
        <taxon>Archaea</taxon>
        <taxon>Methanobacteriati</taxon>
        <taxon>Methanobacteriota</taxon>
        <taxon>Stenosarchaea group</taxon>
        <taxon>Halobacteria</taxon>
        <taxon>Halobacteriales</taxon>
        <taxon>Halococcaceae</taxon>
        <taxon>Halalkalicoccus</taxon>
    </lineage>
</organism>
<keyword evidence="2" id="KW-1133">Transmembrane helix</keyword>
<feature type="transmembrane region" description="Helical" evidence="2">
    <location>
        <begin position="286"/>
        <end position="307"/>
    </location>
</feature>
<feature type="compositionally biased region" description="Polar residues" evidence="1">
    <location>
        <begin position="636"/>
        <end position="652"/>
    </location>
</feature>
<dbReference type="Pfam" id="PF19590">
    <property type="entry name" value="TrbL_3"/>
    <property type="match status" value="1"/>
</dbReference>
<feature type="transmembrane region" description="Helical" evidence="2">
    <location>
        <begin position="389"/>
        <end position="408"/>
    </location>
</feature>
<feature type="transmembrane region" description="Helical" evidence="2">
    <location>
        <begin position="257"/>
        <end position="279"/>
    </location>
</feature>
<keyword evidence="2" id="KW-0812">Transmembrane</keyword>
<reference evidence="3 4" key="1">
    <citation type="journal article" date="2014" name="PLoS Genet.">
        <title>Phylogenetically driven sequencing of extremely halophilic archaea reveals strategies for static and dynamic osmo-response.</title>
        <authorList>
            <person name="Becker E.A."/>
            <person name="Seitzer P.M."/>
            <person name="Tritt A."/>
            <person name="Larsen D."/>
            <person name="Krusor M."/>
            <person name="Yao A.I."/>
            <person name="Wu D."/>
            <person name="Madern D."/>
            <person name="Eisen J.A."/>
            <person name="Darling A.E."/>
            <person name="Facciotti M.T."/>
        </authorList>
    </citation>
    <scope>NUCLEOTIDE SEQUENCE [LARGE SCALE GENOMIC DNA]</scope>
    <source>
        <strain evidence="4">DSM 18796 / CECT 7217 / JCM 14584 / KCTC 4019 / B3</strain>
    </source>
</reference>
<dbReference type="GeneID" id="9418924"/>
<feature type="compositionally biased region" description="Polar residues" evidence="1">
    <location>
        <begin position="41"/>
        <end position="70"/>
    </location>
</feature>
<accession>L9VSF9</accession>
<feature type="region of interest" description="Disordered" evidence="1">
    <location>
        <begin position="41"/>
        <end position="100"/>
    </location>
</feature>
<dbReference type="PATRIC" id="fig|795797.19.peg.705"/>
<name>L9VSF9_HALJB</name>
<evidence type="ECO:0000313" key="3">
    <source>
        <dbReference type="EMBL" id="ELY40084.1"/>
    </source>
</evidence>
<keyword evidence="2" id="KW-0472">Membrane</keyword>
<protein>
    <submittedName>
        <fullName evidence="3">Uncharacterized protein</fullName>
    </submittedName>
</protein>
<dbReference type="InterPro" id="IPR045782">
    <property type="entry name" value="TrbL_3"/>
</dbReference>
<feature type="transmembrane region" description="Helical" evidence="2">
    <location>
        <begin position="327"/>
        <end position="347"/>
    </location>
</feature>
<gene>
    <name evidence="3" type="ORF">C497_03970</name>
</gene>
<evidence type="ECO:0000313" key="4">
    <source>
        <dbReference type="Proteomes" id="UP000011645"/>
    </source>
</evidence>
<evidence type="ECO:0000256" key="1">
    <source>
        <dbReference type="SAM" id="MobiDB-lite"/>
    </source>
</evidence>
<proteinExistence type="predicted"/>
<dbReference type="RefSeq" id="WP_008414663.1">
    <property type="nucleotide sequence ID" value="NC_014297.1"/>
</dbReference>
<feature type="region of interest" description="Disordered" evidence="1">
    <location>
        <begin position="455"/>
        <end position="569"/>
    </location>
</feature>
<comment type="caution">
    <text evidence="3">The sequence shown here is derived from an EMBL/GenBank/DDBJ whole genome shotgun (WGS) entry which is preliminary data.</text>
</comment>
<dbReference type="EMBL" id="AOHV01000011">
    <property type="protein sequence ID" value="ELY40084.1"/>
    <property type="molecule type" value="Genomic_DNA"/>
</dbReference>
<dbReference type="AlphaFoldDB" id="L9VSF9"/>
<keyword evidence="4" id="KW-1185">Reference proteome</keyword>
<feature type="compositionally biased region" description="Low complexity" evidence="1">
    <location>
        <begin position="460"/>
        <end position="499"/>
    </location>
</feature>
<dbReference type="Proteomes" id="UP000011645">
    <property type="component" value="Unassembled WGS sequence"/>
</dbReference>
<feature type="region of interest" description="Disordered" evidence="1">
    <location>
        <begin position="627"/>
        <end position="652"/>
    </location>
</feature>
<feature type="transmembrane region" description="Helical" evidence="2">
    <location>
        <begin position="167"/>
        <end position="190"/>
    </location>
</feature>
<feature type="transmembrane region" description="Helical" evidence="2">
    <location>
        <begin position="359"/>
        <end position="383"/>
    </location>
</feature>
<evidence type="ECO:0000256" key="2">
    <source>
        <dbReference type="SAM" id="Phobius"/>
    </source>
</evidence>
<feature type="transmembrane region" description="Helical" evidence="2">
    <location>
        <begin position="211"/>
        <end position="237"/>
    </location>
</feature>
<feature type="compositionally biased region" description="Low complexity" evidence="1">
    <location>
        <begin position="506"/>
        <end position="530"/>
    </location>
</feature>
<sequence>MITRPRQTNATLSALLVVLLISMSVGAVVMVGAGPVVAQSNETTGVESPNASGNSSASDRVDSVPSNPTPQGGDAVNDSESESENATGGGSDTYRPEENDDSGIFPISIDPVGLLISFFEPWFTFGTDLLVSMAEALQSSTVYPMQDGSVAVSGEPDGDLMSILYEYWYGVSLVAGAAIWLIMTLVLYILGMVWPPTPTYQQIKIAQQEAWIKLLLIPFSWALGTIILFAASFAMNAVPLDPSTIAPDTSSIAANNAAAGISILLFYAFGGAFALAMAFTFFVTWLFLYVIFPAMPILIAMSVPKVWIMKGVAEAFEGVLELFPSAAFFPLPAVVVLSVGYSVLGAIENLLPGPAEWGAVPVSAVAIIVIWLLAFISSIYLFWFKRVGAGAGAIIAGSVGLGAISSALGRLGGGSAAGAGAAAGGAAGSGTSAAAGGISNAVNGHALGSGGSGTGGALGSGSSSSGLSTGGSDLASADTGASAPTSAGASTGTNPSGTALPGGSGPSPSSGPSASASASHSSSGTSSGATVRDSPEGRVSVDDPSITTVTSPDDLPGDQKYRAGYFTGSGPGTDIEFQKMLNVPRSSEMVTGETFKRVDDAYGERDLFVRGENDQQFYDVSEVAESDNHGLGLSEAEQNAESRSTVDNARGI</sequence>